<evidence type="ECO:0000313" key="2">
    <source>
        <dbReference type="Proteomes" id="UP001303001"/>
    </source>
</evidence>
<protein>
    <submittedName>
        <fullName evidence="1">Uncharacterized protein</fullName>
    </submittedName>
</protein>
<dbReference type="EMBL" id="CP134876">
    <property type="protein sequence ID" value="WNM39066.1"/>
    <property type="molecule type" value="Genomic_DNA"/>
</dbReference>
<sequence length="42" mass="4718">MYVDAPATTPHRIGLFSAAVMLDPADQLAGHGYRWIRLRRGH</sequence>
<gene>
    <name evidence="1" type="ORF">RMN56_28690</name>
</gene>
<evidence type="ECO:0000313" key="1">
    <source>
        <dbReference type="EMBL" id="WNM39066.1"/>
    </source>
</evidence>
<dbReference type="RefSeq" id="WP_313720915.1">
    <property type="nucleotide sequence ID" value="NZ_CP134876.1"/>
</dbReference>
<keyword evidence="2" id="KW-1185">Reference proteome</keyword>
<dbReference type="Proteomes" id="UP001303001">
    <property type="component" value="Chromosome"/>
</dbReference>
<reference evidence="1 2" key="1">
    <citation type="submission" date="2023-09" db="EMBL/GenBank/DDBJ databases">
        <title>Micromonospora halotolerans DSM 45598 genome sequence.</title>
        <authorList>
            <person name="Mo P."/>
        </authorList>
    </citation>
    <scope>NUCLEOTIDE SEQUENCE [LARGE SCALE GENOMIC DNA]</scope>
    <source>
        <strain evidence="1 2">DSM 45598</strain>
    </source>
</reference>
<name>A0ABY9ZXH0_9ACTN</name>
<accession>A0ABY9ZXH0</accession>
<proteinExistence type="predicted"/>
<organism evidence="1 2">
    <name type="scientific">Micromonospora halotolerans</name>
    <dbReference type="NCBI Taxonomy" id="709879"/>
    <lineage>
        <taxon>Bacteria</taxon>
        <taxon>Bacillati</taxon>
        <taxon>Actinomycetota</taxon>
        <taxon>Actinomycetes</taxon>
        <taxon>Micromonosporales</taxon>
        <taxon>Micromonosporaceae</taxon>
        <taxon>Micromonospora</taxon>
    </lineage>
</organism>